<organism evidence="1">
    <name type="scientific">invertebrate metagenome</name>
    <dbReference type="NCBI Taxonomy" id="1711999"/>
    <lineage>
        <taxon>unclassified sequences</taxon>
        <taxon>metagenomes</taxon>
        <taxon>organismal metagenomes</taxon>
    </lineage>
</organism>
<protein>
    <submittedName>
        <fullName evidence="1">Uncharacterized protein</fullName>
    </submittedName>
</protein>
<dbReference type="Pfam" id="PF11233">
    <property type="entry name" value="DUF3035"/>
    <property type="match status" value="1"/>
</dbReference>
<gene>
    <name evidence="1" type="ORF">RIEGSTA812A_PEG_514</name>
</gene>
<proteinExistence type="predicted"/>
<dbReference type="InterPro" id="IPR021395">
    <property type="entry name" value="DUF3035"/>
</dbReference>
<dbReference type="EMBL" id="LR026963">
    <property type="protein sequence ID" value="VBB69041.1"/>
    <property type="molecule type" value="Genomic_DNA"/>
</dbReference>
<accession>A0A484H6K5</accession>
<dbReference type="AlphaFoldDB" id="A0A484H6K5"/>
<sequence length="158" mass="17973">MTAVLLLGTGHLSGCAEIRESLGYEKTAPDEFQVIAHLPLQVPEILNLCPPARIGAQLQREKSPVQKAYQTLMNRSWPEGNGDAESTRTPEVRAFLHMVGTDRGWSDIRAVVDHEASTTLFDQRGIVDQMLFWREMIPEDRRFIDADQERYSFQESEN</sequence>
<name>A0A484H6K5_9ZZZZ</name>
<evidence type="ECO:0000313" key="1">
    <source>
        <dbReference type="EMBL" id="VBB69041.1"/>
    </source>
</evidence>
<reference evidence="1" key="1">
    <citation type="submission" date="2018-10" db="EMBL/GenBank/DDBJ databases">
        <authorList>
            <person name="Gruber-Vodicka H."/>
            <person name="Jaeckle O."/>
        </authorList>
    </citation>
    <scope>NUCLEOTIDE SEQUENCE</scope>
</reference>